<keyword evidence="4" id="KW-0255">Endonuclease</keyword>
<gene>
    <name evidence="4" type="ORF">SAMN05192542_11234</name>
</gene>
<dbReference type="SUPFAM" id="SSF52540">
    <property type="entry name" value="P-loop containing nucleoside triphosphate hydrolases"/>
    <property type="match status" value="1"/>
</dbReference>
<dbReference type="GO" id="GO:0016887">
    <property type="term" value="F:ATP hydrolysis activity"/>
    <property type="evidence" value="ECO:0007669"/>
    <property type="project" value="InterPro"/>
</dbReference>
<evidence type="ECO:0000259" key="3">
    <source>
        <dbReference type="Pfam" id="PF20469"/>
    </source>
</evidence>
<feature type="domain" description="Rad50/SbcC-type AAA" evidence="2">
    <location>
        <begin position="48"/>
        <end position="152"/>
    </location>
</feature>
<proteinExistence type="predicted"/>
<dbReference type="InterPro" id="IPR051396">
    <property type="entry name" value="Bact_Antivir_Def_Nuclease"/>
</dbReference>
<sequence>MSSVGRNARDISERKTLAQVRNRKTGCVRRSGPRKYIYAKRKNVYLHRISGENFRVFGSKESGTDLQLEFASGLNVLVGENDAGKTSVIDAIRHVLLTTSYEFLRIQEHDFHIEGDTRAKTLWLEAEFRDLSKEQRATVVEWLTYPSSGDPYLVVHVTAKFGKPIGRNRGNVVTVVMSGHDGSGIEIGSAVRDLIRATYLRPLRDAEAELRAGRQSRLSQILQAHKNIVGQEHDDFDRDDASKQPTTLVGFMQQAQHRISSSEVIKAVQQEVNEKHLARVSFSGDQLSSRIGISSRMSLVQILEKLELALLPPIGVSEFEQCARGLGYNNVLFMSAELVLLSEGEELALLLIEEPEAHIHPQLQGRVLELFREHAERKEQPVQVLISTHSPTLASAAPVESTILMVKGKPYPLRKGFTKLEDGDYAFLQRFLDSTKANLFFARSVVIVEGPAEAILLPTLAAQCGLSFSEHGVSIVNVGTVGLFRYARILQRKNDDILPIPVACITDRDIVPTHIDYVERPAKGKRFFDQYTAPEIVDHVKRKEKRAEGGSTQVFVSDAWTLEYDMAASGCAKLLHDAVALAKKAGDDGFLTQTEIDAELTSAKVVWDGYVKDGKAAHEIAANVYKPLQIKQASKAIAAQFCAHLLKTGNYGSGPSLLAALPTYLQNALRYVTTDSVKTPATPTALGAASAASASVVASPGATS</sequence>
<dbReference type="GO" id="GO:0004519">
    <property type="term" value="F:endonuclease activity"/>
    <property type="evidence" value="ECO:0007669"/>
    <property type="project" value="UniProtKB-KW"/>
</dbReference>
<dbReference type="CDD" id="cd01026">
    <property type="entry name" value="TOPRIM_OLD"/>
    <property type="match status" value="1"/>
</dbReference>
<feature type="domain" description="Endonuclease GajA/Old nuclease/RecF-like AAA" evidence="1">
    <location>
        <begin position="322"/>
        <end position="394"/>
    </location>
</feature>
<dbReference type="Pfam" id="PF13175">
    <property type="entry name" value="AAA_15"/>
    <property type="match status" value="1"/>
</dbReference>
<keyword evidence="4" id="KW-0540">Nuclease</keyword>
<dbReference type="InterPro" id="IPR038729">
    <property type="entry name" value="Rad50/SbcC_AAA"/>
</dbReference>
<dbReference type="PANTHER" id="PTHR43581">
    <property type="entry name" value="ATP/GTP PHOSPHATASE"/>
    <property type="match status" value="1"/>
</dbReference>
<organism evidence="4 5">
    <name type="scientific">Paraburkholderia caballeronis</name>
    <dbReference type="NCBI Taxonomy" id="416943"/>
    <lineage>
        <taxon>Bacteria</taxon>
        <taxon>Pseudomonadati</taxon>
        <taxon>Pseudomonadota</taxon>
        <taxon>Betaproteobacteria</taxon>
        <taxon>Burkholderiales</taxon>
        <taxon>Burkholderiaceae</taxon>
        <taxon>Paraburkholderia</taxon>
    </lineage>
</organism>
<evidence type="ECO:0000259" key="2">
    <source>
        <dbReference type="Pfam" id="PF13476"/>
    </source>
</evidence>
<evidence type="ECO:0000313" key="5">
    <source>
        <dbReference type="Proteomes" id="UP000199120"/>
    </source>
</evidence>
<accession>A0A1H7SJQ5</accession>
<dbReference type="GO" id="GO:0006302">
    <property type="term" value="P:double-strand break repair"/>
    <property type="evidence" value="ECO:0007669"/>
    <property type="project" value="InterPro"/>
</dbReference>
<dbReference type="InterPro" id="IPR034139">
    <property type="entry name" value="TOPRIM_OLD"/>
</dbReference>
<dbReference type="Gene3D" id="3.40.50.300">
    <property type="entry name" value="P-loop containing nucleotide triphosphate hydrolases"/>
    <property type="match status" value="1"/>
</dbReference>
<dbReference type="AlphaFoldDB" id="A0A1H7SJQ5"/>
<dbReference type="PANTHER" id="PTHR43581:SF4">
    <property type="entry name" value="ATP_GTP PHOSPHATASE"/>
    <property type="match status" value="1"/>
</dbReference>
<evidence type="ECO:0000259" key="1">
    <source>
        <dbReference type="Pfam" id="PF13175"/>
    </source>
</evidence>
<name>A0A1H7SJQ5_9BURK</name>
<dbReference type="InterPro" id="IPR027417">
    <property type="entry name" value="P-loop_NTPase"/>
</dbReference>
<dbReference type="Pfam" id="PF13476">
    <property type="entry name" value="AAA_23"/>
    <property type="match status" value="1"/>
</dbReference>
<dbReference type="STRING" id="416943.SAMN05445871_0434"/>
<protein>
    <submittedName>
        <fullName evidence="4">Putative ATP-dependent endonuclease of the OLD family</fullName>
    </submittedName>
</protein>
<keyword evidence="5" id="KW-1185">Reference proteome</keyword>
<dbReference type="EMBL" id="FOAJ01000012">
    <property type="protein sequence ID" value="SEL71934.1"/>
    <property type="molecule type" value="Genomic_DNA"/>
</dbReference>
<evidence type="ECO:0000313" key="4">
    <source>
        <dbReference type="EMBL" id="SEL71934.1"/>
    </source>
</evidence>
<feature type="domain" description="OLD protein-like TOPRIM" evidence="3">
    <location>
        <begin position="440"/>
        <end position="509"/>
    </location>
</feature>
<keyword evidence="4" id="KW-0378">Hydrolase</keyword>
<dbReference type="Pfam" id="PF20469">
    <property type="entry name" value="OLD-like_TOPRIM"/>
    <property type="match status" value="1"/>
</dbReference>
<reference evidence="5" key="1">
    <citation type="submission" date="2016-10" db="EMBL/GenBank/DDBJ databases">
        <authorList>
            <person name="Varghese N."/>
            <person name="Submissions S."/>
        </authorList>
    </citation>
    <scope>NUCLEOTIDE SEQUENCE [LARGE SCALE GENOMIC DNA]</scope>
    <source>
        <strain evidence="5">LMG 26416</strain>
    </source>
</reference>
<dbReference type="Proteomes" id="UP000199120">
    <property type="component" value="Unassembled WGS sequence"/>
</dbReference>
<dbReference type="InterPro" id="IPR041685">
    <property type="entry name" value="AAA_GajA/Old/RecF-like"/>
</dbReference>